<organism evidence="2 3">
    <name type="scientific">Reichenbachiella ulvae</name>
    <dbReference type="NCBI Taxonomy" id="2980104"/>
    <lineage>
        <taxon>Bacteria</taxon>
        <taxon>Pseudomonadati</taxon>
        <taxon>Bacteroidota</taxon>
        <taxon>Cytophagia</taxon>
        <taxon>Cytophagales</taxon>
        <taxon>Reichenbachiellaceae</taxon>
        <taxon>Reichenbachiella</taxon>
    </lineage>
</organism>
<comment type="caution">
    <text evidence="2">The sequence shown here is derived from an EMBL/GenBank/DDBJ whole genome shotgun (WGS) entry which is preliminary data.</text>
</comment>
<dbReference type="EC" id="3.5.1.4" evidence="2"/>
<protein>
    <submittedName>
        <fullName evidence="2">Amidase</fullName>
        <ecNumber evidence="2">3.5.1.4</ecNumber>
    </submittedName>
</protein>
<dbReference type="NCBIfam" id="NF005300">
    <property type="entry name" value="PRK06828.1"/>
    <property type="match status" value="1"/>
</dbReference>
<evidence type="ECO:0000259" key="1">
    <source>
        <dbReference type="Pfam" id="PF01425"/>
    </source>
</evidence>
<feature type="domain" description="Amidase" evidence="1">
    <location>
        <begin position="54"/>
        <end position="502"/>
    </location>
</feature>
<name>A0ABT3CXN5_9BACT</name>
<dbReference type="GO" id="GO:0004040">
    <property type="term" value="F:amidase activity"/>
    <property type="evidence" value="ECO:0007669"/>
    <property type="project" value="UniProtKB-EC"/>
</dbReference>
<keyword evidence="2" id="KW-0378">Hydrolase</keyword>
<sequence>MKNNIYYLSLFLLLLACEPKESTSPVEAAFSLSPEVTIADLKQGYADSSFSISEVTQFYLDRIQAIDQSGPKLNAVLTVNPDAMKIAEQLDLEMRNGQIRGPLHGIPILLKDNIDTRDKMPCTAGSVIMKESYPDADSPLAAQLRIAGAIILGKANLSEWANFHSSYSSSGWSALGGQTKNPYDLSRNPCGSSAGSGAAVSANLCVIAIGTETNGSIVCPSNANGVVGIKPTVGLISRTGIIPISFTQDTGGPMARNMTDAVIALGTLTSEDENDSKTLNPDRVALKDYTPYLKKDGLKGKKIGFYKEALKGHKILTSIMEQAIDDMEAQGAEVVEIENLLPSEAEGDSYQVLLYEFKAGLNEYFENLGEDAPVKSLSELVEKTLADSVEMKYFDHQILIDAEKKGGLDEDEYQTALTSMLKASREEGIDKVMNELDLDAIIGPTGSPAWQTDELNGDNYSIYSSSPAAIAGYPSISVPMGNVDGMPVGISFFGQAWTEAKLIEIAYAYEQSTQHRLTPEFKD</sequence>
<dbReference type="Pfam" id="PF01425">
    <property type="entry name" value="Amidase"/>
    <property type="match status" value="1"/>
</dbReference>
<dbReference type="InterPro" id="IPR023631">
    <property type="entry name" value="Amidase_dom"/>
</dbReference>
<dbReference type="RefSeq" id="WP_264139171.1">
    <property type="nucleotide sequence ID" value="NZ_JAOYOD010000001.1"/>
</dbReference>
<dbReference type="EMBL" id="JAOYOD010000001">
    <property type="protein sequence ID" value="MCV9388313.1"/>
    <property type="molecule type" value="Genomic_DNA"/>
</dbReference>
<dbReference type="SUPFAM" id="SSF75304">
    <property type="entry name" value="Amidase signature (AS) enzymes"/>
    <property type="match status" value="1"/>
</dbReference>
<reference evidence="2 3" key="1">
    <citation type="submission" date="2022-10" db="EMBL/GenBank/DDBJ databases">
        <title>Comparative genomics and taxonomic characterization of three novel marine species of genus Reichenbachiella exhibiting antioxidant and polysaccharide degradation activities.</title>
        <authorList>
            <person name="Muhammad N."/>
            <person name="Lee Y.-J."/>
            <person name="Ko J."/>
            <person name="Kim S.-G."/>
        </authorList>
    </citation>
    <scope>NUCLEOTIDE SEQUENCE [LARGE SCALE GENOMIC DNA]</scope>
    <source>
        <strain evidence="2 3">ABR2-5</strain>
    </source>
</reference>
<dbReference type="NCBIfam" id="NF006006">
    <property type="entry name" value="PRK08137.1"/>
    <property type="match status" value="1"/>
</dbReference>
<accession>A0ABT3CXN5</accession>
<dbReference type="Gene3D" id="3.90.1300.10">
    <property type="entry name" value="Amidase signature (AS) domain"/>
    <property type="match status" value="1"/>
</dbReference>
<dbReference type="PROSITE" id="PS51257">
    <property type="entry name" value="PROKAR_LIPOPROTEIN"/>
    <property type="match status" value="1"/>
</dbReference>
<evidence type="ECO:0000313" key="3">
    <source>
        <dbReference type="Proteomes" id="UP001300692"/>
    </source>
</evidence>
<proteinExistence type="predicted"/>
<dbReference type="Proteomes" id="UP001300692">
    <property type="component" value="Unassembled WGS sequence"/>
</dbReference>
<gene>
    <name evidence="2" type="ORF">N7U62_16640</name>
</gene>
<dbReference type="PANTHER" id="PTHR42678">
    <property type="entry name" value="AMIDASE"/>
    <property type="match status" value="1"/>
</dbReference>
<dbReference type="InterPro" id="IPR036928">
    <property type="entry name" value="AS_sf"/>
</dbReference>
<evidence type="ECO:0000313" key="2">
    <source>
        <dbReference type="EMBL" id="MCV9388313.1"/>
    </source>
</evidence>
<keyword evidence="3" id="KW-1185">Reference proteome</keyword>
<dbReference type="PANTHER" id="PTHR42678:SF34">
    <property type="entry name" value="OS04G0183300 PROTEIN"/>
    <property type="match status" value="1"/>
</dbReference>